<dbReference type="Pfam" id="PF00132">
    <property type="entry name" value="Hexapep"/>
    <property type="match status" value="1"/>
</dbReference>
<protein>
    <submittedName>
        <fullName evidence="4">Acyltransferase</fullName>
    </submittedName>
</protein>
<dbReference type="AlphaFoldDB" id="A0A494W6E4"/>
<dbReference type="OrthoDB" id="9801697at2"/>
<gene>
    <name evidence="4" type="ORF">HYN43_007540</name>
</gene>
<dbReference type="InterPro" id="IPR011004">
    <property type="entry name" value="Trimer_LpxA-like_sf"/>
</dbReference>
<dbReference type="InterPro" id="IPR001451">
    <property type="entry name" value="Hexapep"/>
</dbReference>
<dbReference type="EMBL" id="CP032869">
    <property type="protein sequence ID" value="AYL99363.1"/>
    <property type="molecule type" value="Genomic_DNA"/>
</dbReference>
<keyword evidence="1 4" id="KW-0808">Transferase</keyword>
<evidence type="ECO:0000256" key="3">
    <source>
        <dbReference type="ARBA" id="ARBA00023315"/>
    </source>
</evidence>
<dbReference type="GO" id="GO:0016746">
    <property type="term" value="F:acyltransferase activity"/>
    <property type="evidence" value="ECO:0007669"/>
    <property type="project" value="UniProtKB-KW"/>
</dbReference>
<dbReference type="Proteomes" id="UP000270046">
    <property type="component" value="Chromosome"/>
</dbReference>
<reference evidence="4 5" key="1">
    <citation type="submission" date="2018-10" db="EMBL/GenBank/DDBJ databases">
        <title>Genome sequencing of Mucilaginibacter sp. HYN0043.</title>
        <authorList>
            <person name="Kim M."/>
            <person name="Yi H."/>
        </authorList>
    </citation>
    <scope>NUCLEOTIDE SEQUENCE [LARGE SCALE GENOMIC DNA]</scope>
    <source>
        <strain evidence="4 5">HYN0043</strain>
    </source>
</reference>
<name>A0A494W6E4_9SPHI</name>
<organism evidence="4 5">
    <name type="scientific">Mucilaginibacter celer</name>
    <dbReference type="NCBI Taxonomy" id="2305508"/>
    <lineage>
        <taxon>Bacteria</taxon>
        <taxon>Pseudomonadati</taxon>
        <taxon>Bacteroidota</taxon>
        <taxon>Sphingobacteriia</taxon>
        <taxon>Sphingobacteriales</taxon>
        <taxon>Sphingobacteriaceae</taxon>
        <taxon>Mucilaginibacter</taxon>
    </lineage>
</organism>
<dbReference type="PANTHER" id="PTHR23416">
    <property type="entry name" value="SIALIC ACID SYNTHASE-RELATED"/>
    <property type="match status" value="1"/>
</dbReference>
<dbReference type="PROSITE" id="PS00101">
    <property type="entry name" value="HEXAPEP_TRANSFERASES"/>
    <property type="match status" value="1"/>
</dbReference>
<keyword evidence="3 4" id="KW-0012">Acyltransferase</keyword>
<proteinExistence type="predicted"/>
<dbReference type="InterPro" id="IPR018357">
    <property type="entry name" value="Hexapep_transf_CS"/>
</dbReference>
<evidence type="ECO:0000256" key="2">
    <source>
        <dbReference type="ARBA" id="ARBA00022737"/>
    </source>
</evidence>
<evidence type="ECO:0000313" key="5">
    <source>
        <dbReference type="Proteomes" id="UP000270046"/>
    </source>
</evidence>
<dbReference type="PANTHER" id="PTHR23416:SF78">
    <property type="entry name" value="LIPOPOLYSACCHARIDE BIOSYNTHESIS O-ACETYL TRANSFERASE WBBJ-RELATED"/>
    <property type="match status" value="1"/>
</dbReference>
<dbReference type="Gene3D" id="2.160.10.10">
    <property type="entry name" value="Hexapeptide repeat proteins"/>
    <property type="match status" value="1"/>
</dbReference>
<evidence type="ECO:0000256" key="1">
    <source>
        <dbReference type="ARBA" id="ARBA00022679"/>
    </source>
</evidence>
<evidence type="ECO:0000313" key="4">
    <source>
        <dbReference type="EMBL" id="AYL99363.1"/>
    </source>
</evidence>
<dbReference type="KEGG" id="muh:HYN43_007540"/>
<keyword evidence="5" id="KW-1185">Reference proteome</keyword>
<accession>A0A494W6E4</accession>
<keyword evidence="2" id="KW-0677">Repeat</keyword>
<sequence>MDKVDVLAADYYSRPAQSTSEKLFIYWVLFKRLLNSFISILNAKYRLRACRTGKLITVKGRLMIRNEGKIIIGDGCRIWSHIGTTQISAGPRAVIEIGENTFINTGAIITSRKNIRIGKNCQIANQVIIMDDDFHDVYAREKTCSAKEAIIIGDNAWIATRATILKGVTIGDGAVVAAGAVVTKDVLPYTLVGGVPAKFIKSLKEDAHINLEISNLIHN</sequence>
<dbReference type="InterPro" id="IPR051159">
    <property type="entry name" value="Hexapeptide_acetyltransf"/>
</dbReference>
<dbReference type="CDD" id="cd04647">
    <property type="entry name" value="LbH_MAT_like"/>
    <property type="match status" value="1"/>
</dbReference>
<dbReference type="SUPFAM" id="SSF51161">
    <property type="entry name" value="Trimeric LpxA-like enzymes"/>
    <property type="match status" value="1"/>
</dbReference>